<evidence type="ECO:0000313" key="7">
    <source>
        <dbReference type="EMBL" id="KAK6003619.1"/>
    </source>
</evidence>
<dbReference type="PANTHER" id="PTHR47338">
    <property type="entry name" value="ZN(II)2CYS6 TRANSCRIPTION FACTOR (EUROFUNG)-RELATED"/>
    <property type="match status" value="1"/>
</dbReference>
<feature type="domain" description="Xylanolytic transcriptional activator regulatory" evidence="6">
    <location>
        <begin position="14"/>
        <end position="117"/>
    </location>
</feature>
<dbReference type="InterPro" id="IPR007219">
    <property type="entry name" value="XnlR_reg_dom"/>
</dbReference>
<evidence type="ECO:0000256" key="3">
    <source>
        <dbReference type="ARBA" id="ARBA00023015"/>
    </source>
</evidence>
<dbReference type="InterPro" id="IPR050815">
    <property type="entry name" value="TF_fung"/>
</dbReference>
<dbReference type="CDD" id="cd12148">
    <property type="entry name" value="fungal_TF_MHR"/>
    <property type="match status" value="1"/>
</dbReference>
<proteinExistence type="predicted"/>
<protein>
    <recommendedName>
        <fullName evidence="6">Xylanolytic transcriptional activator regulatory domain-containing protein</fullName>
    </recommendedName>
</protein>
<comment type="caution">
    <text evidence="7">The sequence shown here is derived from an EMBL/GenBank/DDBJ whole genome shotgun (WGS) entry which is preliminary data.</text>
</comment>
<name>A0ABR0TGR2_AURPU</name>
<gene>
    <name evidence="7" type="ORF">QM012_009390</name>
</gene>
<evidence type="ECO:0000313" key="8">
    <source>
        <dbReference type="Proteomes" id="UP001341245"/>
    </source>
</evidence>
<comment type="subcellular location">
    <subcellularLocation>
        <location evidence="1">Nucleus</location>
    </subcellularLocation>
</comment>
<evidence type="ECO:0000256" key="2">
    <source>
        <dbReference type="ARBA" id="ARBA00022723"/>
    </source>
</evidence>
<dbReference type="PANTHER" id="PTHR47338:SF7">
    <property type="entry name" value="ZN(II)2CYS6 TRANSCRIPTION FACTOR (EUROFUNG)"/>
    <property type="match status" value="1"/>
</dbReference>
<organism evidence="7 8">
    <name type="scientific">Aureobasidium pullulans</name>
    <name type="common">Black yeast</name>
    <name type="synonym">Pullularia pullulans</name>
    <dbReference type="NCBI Taxonomy" id="5580"/>
    <lineage>
        <taxon>Eukaryota</taxon>
        <taxon>Fungi</taxon>
        <taxon>Dikarya</taxon>
        <taxon>Ascomycota</taxon>
        <taxon>Pezizomycotina</taxon>
        <taxon>Dothideomycetes</taxon>
        <taxon>Dothideomycetidae</taxon>
        <taxon>Dothideales</taxon>
        <taxon>Saccotheciaceae</taxon>
        <taxon>Aureobasidium</taxon>
    </lineage>
</organism>
<evidence type="ECO:0000259" key="6">
    <source>
        <dbReference type="Pfam" id="PF04082"/>
    </source>
</evidence>
<evidence type="ECO:0000256" key="5">
    <source>
        <dbReference type="ARBA" id="ARBA00023242"/>
    </source>
</evidence>
<keyword evidence="8" id="KW-1185">Reference proteome</keyword>
<evidence type="ECO:0000256" key="4">
    <source>
        <dbReference type="ARBA" id="ARBA00023163"/>
    </source>
</evidence>
<reference evidence="7 8" key="1">
    <citation type="submission" date="2023-11" db="EMBL/GenBank/DDBJ databases">
        <title>Draft genome sequence and annotation of the polyextremotolerant black yeast-like fungus Aureobasidium pullulans NRRL 62042.</title>
        <authorList>
            <person name="Dielentheis-Frenken M.R.E."/>
            <person name="Wibberg D."/>
            <person name="Blank L.M."/>
            <person name="Tiso T."/>
        </authorList>
    </citation>
    <scope>NUCLEOTIDE SEQUENCE [LARGE SCALE GENOMIC DNA]</scope>
    <source>
        <strain evidence="7 8">NRRL 62042</strain>
    </source>
</reference>
<dbReference type="Proteomes" id="UP001341245">
    <property type="component" value="Unassembled WGS sequence"/>
</dbReference>
<sequence>MHEAELDTFQNLGDLTIPRLQALTLLAFFEFTYQVHSTKALMLVGLAARLAFAKRLNYEDPALSIVEQESRRRLMWSLFVLDKFCSGGVDELTLVSAEHMEIRLPTIERAFGFGQRTDTEVLRPRIEEGLPVSNAKGMDEFAYTIRLLDLLRTKIHKYAISPTSGIELTAGRFAQRVQSTDESLYTSAQDFLVLDSAIDTIEQQIPADIKWDKAHLQQRMYATSLSSYIMLHTWRLQCKLDLHRLTVSGTKDCISETALRNTPLTFAQNMRLKCLSHAIELTKMWAEVLDLGLARPVHDAAISGCAHQCAKILTLIPDQVGYSAPGQENRVGAVLVCQMMIEPLKDIYPKAKILYDDVCRMRSELNTVPIPDPSNVARHMNEPEVGITMQANDEDQVRSLLNQYNA</sequence>
<keyword evidence="2" id="KW-0479">Metal-binding</keyword>
<accession>A0ABR0TGR2</accession>
<evidence type="ECO:0000256" key="1">
    <source>
        <dbReference type="ARBA" id="ARBA00004123"/>
    </source>
</evidence>
<keyword evidence="5" id="KW-0539">Nucleus</keyword>
<keyword evidence="4" id="KW-0804">Transcription</keyword>
<dbReference type="EMBL" id="JASGXD010000009">
    <property type="protein sequence ID" value="KAK6003619.1"/>
    <property type="molecule type" value="Genomic_DNA"/>
</dbReference>
<keyword evidence="3" id="KW-0805">Transcription regulation</keyword>
<dbReference type="Pfam" id="PF04082">
    <property type="entry name" value="Fungal_trans"/>
    <property type="match status" value="1"/>
</dbReference>